<gene>
    <name evidence="2" type="primary">cpdB_2</name>
    <name evidence="2" type="ORF">SDC9_98714</name>
</gene>
<dbReference type="PRINTS" id="PR01607">
    <property type="entry name" value="APYRASEFAMLY"/>
</dbReference>
<accession>A0A645AI48</accession>
<organism evidence="2">
    <name type="scientific">bioreactor metagenome</name>
    <dbReference type="NCBI Taxonomy" id="1076179"/>
    <lineage>
        <taxon>unclassified sequences</taxon>
        <taxon>metagenomes</taxon>
        <taxon>ecological metagenomes</taxon>
    </lineage>
</organism>
<feature type="domain" description="5'-Nucleotidase C-terminal" evidence="1">
    <location>
        <begin position="29"/>
        <end position="201"/>
    </location>
</feature>
<comment type="caution">
    <text evidence="2">The sequence shown here is derived from an EMBL/GenBank/DDBJ whole genome shotgun (WGS) entry which is preliminary data.</text>
</comment>
<evidence type="ECO:0000259" key="1">
    <source>
        <dbReference type="Pfam" id="PF02872"/>
    </source>
</evidence>
<dbReference type="Gene3D" id="3.90.780.10">
    <property type="entry name" value="5'-Nucleotidase, C-terminal domain"/>
    <property type="match status" value="1"/>
</dbReference>
<dbReference type="GO" id="GO:0009166">
    <property type="term" value="P:nucleotide catabolic process"/>
    <property type="evidence" value="ECO:0007669"/>
    <property type="project" value="InterPro"/>
</dbReference>
<sequence>MSGLPADSDFNRQFRDKYIKVKEFTNKKIGSITKDIYSRDAFAGPSLYIDLIHKIQLETTKADISFASPLNLDVKINKGDLNFQDLMNLYPFENQLYVMELTGQEIKDYLELSYDQWILAPVKPNSKRLFRIKYNIERKKYQFEHFFFSFDSAAGIIYEVNINKPKGEMINIKSMSNGESFDLKKTYKVAISSYRANGGGDLLEKGAGLDSNERTQRVIERMSDIRELVYQYFKKHPQVELETINSWKFVPENKAKQLIQTDFKLLFKNL</sequence>
<dbReference type="PANTHER" id="PTHR11575">
    <property type="entry name" value="5'-NUCLEOTIDASE-RELATED"/>
    <property type="match status" value="1"/>
</dbReference>
<evidence type="ECO:0000313" key="2">
    <source>
        <dbReference type="EMBL" id="MPM51961.1"/>
    </source>
</evidence>
<dbReference type="GO" id="GO:0008254">
    <property type="term" value="F:3'-nucleotidase activity"/>
    <property type="evidence" value="ECO:0007669"/>
    <property type="project" value="UniProtKB-EC"/>
</dbReference>
<dbReference type="GO" id="GO:0030288">
    <property type="term" value="C:outer membrane-bounded periplasmic space"/>
    <property type="evidence" value="ECO:0007669"/>
    <property type="project" value="TreeGrafter"/>
</dbReference>
<dbReference type="AlphaFoldDB" id="A0A645AI48"/>
<dbReference type="InterPro" id="IPR006179">
    <property type="entry name" value="5_nucleotidase/apyrase"/>
</dbReference>
<dbReference type="InterPro" id="IPR008334">
    <property type="entry name" value="5'-Nucleotdase_C"/>
</dbReference>
<proteinExistence type="predicted"/>
<name>A0A645AI48_9ZZZZ</name>
<dbReference type="Pfam" id="PF02872">
    <property type="entry name" value="5_nucleotid_C"/>
    <property type="match status" value="1"/>
</dbReference>
<dbReference type="PANTHER" id="PTHR11575:SF6">
    <property type="entry name" value="2',3'-CYCLIC-NUCLEOTIDE 2'-PHOSPHODIESTERASE_3'-NUCLEOTIDASE"/>
    <property type="match status" value="1"/>
</dbReference>
<dbReference type="InterPro" id="IPR036907">
    <property type="entry name" value="5'-Nucleotdase_C_sf"/>
</dbReference>
<keyword evidence="2" id="KW-0378">Hydrolase</keyword>
<reference evidence="2" key="1">
    <citation type="submission" date="2019-08" db="EMBL/GenBank/DDBJ databases">
        <authorList>
            <person name="Kucharzyk K."/>
            <person name="Murdoch R.W."/>
            <person name="Higgins S."/>
            <person name="Loffler F."/>
        </authorList>
    </citation>
    <scope>NUCLEOTIDE SEQUENCE</scope>
</reference>
<protein>
    <submittedName>
        <fullName evidence="2">2',3'-cyclic-nucleotide 2'-phosphodiesterase/3'-nucleotidase</fullName>
        <ecNumber evidence="2">3.1.3.6</ecNumber>
    </submittedName>
</protein>
<dbReference type="SUPFAM" id="SSF55816">
    <property type="entry name" value="5'-nucleotidase (syn. UDP-sugar hydrolase), C-terminal domain"/>
    <property type="match status" value="1"/>
</dbReference>
<dbReference type="EC" id="3.1.3.6" evidence="2"/>
<dbReference type="EMBL" id="VSSQ01013651">
    <property type="protein sequence ID" value="MPM51961.1"/>
    <property type="molecule type" value="Genomic_DNA"/>
</dbReference>